<evidence type="ECO:0000256" key="2">
    <source>
        <dbReference type="SAM" id="Phobius"/>
    </source>
</evidence>
<keyword evidence="2" id="KW-1133">Transmembrane helix</keyword>
<gene>
    <name evidence="3" type="ORF">ACFSGJ_17280</name>
</gene>
<comment type="caution">
    <text evidence="3">The sequence shown here is derived from an EMBL/GenBank/DDBJ whole genome shotgun (WGS) entry which is preliminary data.</text>
</comment>
<evidence type="ECO:0000313" key="3">
    <source>
        <dbReference type="EMBL" id="MFD1913962.1"/>
    </source>
</evidence>
<dbReference type="Proteomes" id="UP001597353">
    <property type="component" value="Unassembled WGS sequence"/>
</dbReference>
<feature type="transmembrane region" description="Helical" evidence="2">
    <location>
        <begin position="91"/>
        <end position="115"/>
    </location>
</feature>
<keyword evidence="4" id="KW-1185">Reference proteome</keyword>
<keyword evidence="2" id="KW-0472">Membrane</keyword>
<evidence type="ECO:0000313" key="4">
    <source>
        <dbReference type="Proteomes" id="UP001597353"/>
    </source>
</evidence>
<feature type="compositionally biased region" description="Basic and acidic residues" evidence="1">
    <location>
        <begin position="37"/>
        <end position="53"/>
    </location>
</feature>
<name>A0ABW4SA86_9RHOB</name>
<organism evidence="3 4">
    <name type="scientific">Halodurantibacterium flavum</name>
    <dbReference type="NCBI Taxonomy" id="1382802"/>
    <lineage>
        <taxon>Bacteria</taxon>
        <taxon>Pseudomonadati</taxon>
        <taxon>Pseudomonadota</taxon>
        <taxon>Alphaproteobacteria</taxon>
        <taxon>Rhodobacterales</taxon>
        <taxon>Paracoccaceae</taxon>
        <taxon>Halodurantibacterium</taxon>
    </lineage>
</organism>
<protein>
    <submittedName>
        <fullName evidence="3">Uncharacterized protein</fullName>
    </submittedName>
</protein>
<reference evidence="4" key="1">
    <citation type="journal article" date="2019" name="Int. J. Syst. Evol. Microbiol.">
        <title>The Global Catalogue of Microorganisms (GCM) 10K type strain sequencing project: providing services to taxonomists for standard genome sequencing and annotation.</title>
        <authorList>
            <consortium name="The Broad Institute Genomics Platform"/>
            <consortium name="The Broad Institute Genome Sequencing Center for Infectious Disease"/>
            <person name="Wu L."/>
            <person name="Ma J."/>
        </authorList>
    </citation>
    <scope>NUCLEOTIDE SEQUENCE [LARGE SCALE GENOMIC DNA]</scope>
    <source>
        <strain evidence="4">CGMCC 4.7242</strain>
    </source>
</reference>
<dbReference type="RefSeq" id="WP_390264708.1">
    <property type="nucleotide sequence ID" value="NZ_JBHUGH010000026.1"/>
</dbReference>
<feature type="region of interest" description="Disordered" evidence="1">
    <location>
        <begin position="34"/>
        <end position="56"/>
    </location>
</feature>
<accession>A0ABW4SA86</accession>
<keyword evidence="2" id="KW-0812">Transmembrane</keyword>
<evidence type="ECO:0000256" key="1">
    <source>
        <dbReference type="SAM" id="MobiDB-lite"/>
    </source>
</evidence>
<dbReference type="EMBL" id="JBHUGH010000026">
    <property type="protein sequence ID" value="MFD1913962.1"/>
    <property type="molecule type" value="Genomic_DNA"/>
</dbReference>
<sequence>MSLNPILLVGGSGIFDQHAAGYLREARPDVPLPIGGRDLDRRSASRTRSEMRRASAHANGRVQYPIDQVLSPWISGFILGIHLVAQGSPTTAITAVAAVVPFGDCLAAVLLFGLWR</sequence>
<proteinExistence type="predicted"/>